<name>A0ABX0LWV8_9BURK</name>
<dbReference type="EMBL" id="VVIW01000002">
    <property type="protein sequence ID" value="NHZ39343.1"/>
    <property type="molecule type" value="Genomic_DNA"/>
</dbReference>
<evidence type="ECO:0000256" key="1">
    <source>
        <dbReference type="SAM" id="MobiDB-lite"/>
    </source>
</evidence>
<comment type="caution">
    <text evidence="2">The sequence shown here is derived from an EMBL/GenBank/DDBJ whole genome shotgun (WGS) entry which is preliminary data.</text>
</comment>
<feature type="compositionally biased region" description="Low complexity" evidence="1">
    <location>
        <begin position="18"/>
        <end position="33"/>
    </location>
</feature>
<proteinExistence type="predicted"/>
<feature type="region of interest" description="Disordered" evidence="1">
    <location>
        <begin position="1"/>
        <end position="70"/>
    </location>
</feature>
<reference evidence="2 3" key="1">
    <citation type="submission" date="2019-09" db="EMBL/GenBank/DDBJ databases">
        <title>Taxonomy of Antarctic Massilia spp.: description of Massilia rubra sp. nov., Massilia aquatica sp. nov., Massilia mucilaginosa sp. nov., Massilia frigida sp. nov. isolated from streams, lakes and regoliths.</title>
        <authorList>
            <person name="Holochova P."/>
            <person name="Sedlacek I."/>
            <person name="Kralova S."/>
            <person name="Maslanova I."/>
            <person name="Busse H.-J."/>
            <person name="Stankova E."/>
            <person name="Vrbovska V."/>
            <person name="Kovarovic V."/>
            <person name="Bartak M."/>
            <person name="Svec P."/>
            <person name="Pantucek R."/>
        </authorList>
    </citation>
    <scope>NUCLEOTIDE SEQUENCE [LARGE SCALE GENOMIC DNA]</scope>
    <source>
        <strain evidence="2 3">CCM 8693</strain>
    </source>
</reference>
<accession>A0ABX0LWV8</accession>
<sequence length="108" mass="11677">MTAIKTPLKQREHAKPNAAGKQAALKAAKPARAGARKELRNEPRKVAPSPVKRKAALASMAAPARQRADGGALGTLLSYASVQRRYLAQPLPMLATRHATRRRHLSEP</sequence>
<gene>
    <name evidence="2" type="ORF">F1609_04045</name>
</gene>
<evidence type="ECO:0000313" key="3">
    <source>
        <dbReference type="Proteomes" id="UP000819052"/>
    </source>
</evidence>
<protein>
    <submittedName>
        <fullName evidence="2">Uncharacterized protein</fullName>
    </submittedName>
</protein>
<feature type="compositionally biased region" description="Basic and acidic residues" evidence="1">
    <location>
        <begin position="35"/>
        <end position="45"/>
    </location>
</feature>
<organism evidence="2 3">
    <name type="scientific">Massilia aquatica</name>
    <dbReference type="NCBI Taxonomy" id="2609000"/>
    <lineage>
        <taxon>Bacteria</taxon>
        <taxon>Pseudomonadati</taxon>
        <taxon>Pseudomonadota</taxon>
        <taxon>Betaproteobacteria</taxon>
        <taxon>Burkholderiales</taxon>
        <taxon>Oxalobacteraceae</taxon>
        <taxon>Telluria group</taxon>
        <taxon>Massilia</taxon>
    </lineage>
</organism>
<keyword evidence="3" id="KW-1185">Reference proteome</keyword>
<evidence type="ECO:0000313" key="2">
    <source>
        <dbReference type="EMBL" id="NHZ39343.1"/>
    </source>
</evidence>
<dbReference type="Proteomes" id="UP000819052">
    <property type="component" value="Unassembled WGS sequence"/>
</dbReference>